<name>A0ABW2DPS6_9BACT</name>
<evidence type="ECO:0000313" key="1">
    <source>
        <dbReference type="EMBL" id="MFC6999030.1"/>
    </source>
</evidence>
<evidence type="ECO:0000313" key="2">
    <source>
        <dbReference type="Proteomes" id="UP001596405"/>
    </source>
</evidence>
<keyword evidence="2" id="KW-1185">Reference proteome</keyword>
<organism evidence="1 2">
    <name type="scientific">Rufibacter roseus</name>
    <dbReference type="NCBI Taxonomy" id="1567108"/>
    <lineage>
        <taxon>Bacteria</taxon>
        <taxon>Pseudomonadati</taxon>
        <taxon>Bacteroidota</taxon>
        <taxon>Cytophagia</taxon>
        <taxon>Cytophagales</taxon>
        <taxon>Hymenobacteraceae</taxon>
        <taxon>Rufibacter</taxon>
    </lineage>
</organism>
<protein>
    <submittedName>
        <fullName evidence="1">Uncharacterized protein</fullName>
    </submittedName>
</protein>
<accession>A0ABW2DPS6</accession>
<dbReference type="EMBL" id="JBHSYQ010000008">
    <property type="protein sequence ID" value="MFC6999030.1"/>
    <property type="molecule type" value="Genomic_DNA"/>
</dbReference>
<reference evidence="2" key="1">
    <citation type="journal article" date="2019" name="Int. J. Syst. Evol. Microbiol.">
        <title>The Global Catalogue of Microorganisms (GCM) 10K type strain sequencing project: providing services to taxonomists for standard genome sequencing and annotation.</title>
        <authorList>
            <consortium name="The Broad Institute Genomics Platform"/>
            <consortium name="The Broad Institute Genome Sequencing Center for Infectious Disease"/>
            <person name="Wu L."/>
            <person name="Ma J."/>
        </authorList>
    </citation>
    <scope>NUCLEOTIDE SEQUENCE [LARGE SCALE GENOMIC DNA]</scope>
    <source>
        <strain evidence="2">CGMCC 4.7393</strain>
    </source>
</reference>
<proteinExistence type="predicted"/>
<dbReference type="Proteomes" id="UP001596405">
    <property type="component" value="Unassembled WGS sequence"/>
</dbReference>
<dbReference type="RefSeq" id="WP_066624210.1">
    <property type="nucleotide sequence ID" value="NZ_JBHSYQ010000008.1"/>
</dbReference>
<sequence length="111" mass="12772">MKLEQFSDLDEALAYLRQHHYLYSFKCSKRGWRCIQTNDTFFPEELSIDACHRFRQCGGAHTVAVLYAVSTPCGKRGLILDNCSTYGNPQFGDFLVRMKLQQMLPSRKNAS</sequence>
<comment type="caution">
    <text evidence="1">The sequence shown here is derived from an EMBL/GenBank/DDBJ whole genome shotgun (WGS) entry which is preliminary data.</text>
</comment>
<gene>
    <name evidence="1" type="ORF">ACFQHR_15430</name>
</gene>